<dbReference type="Proteomes" id="UP000603141">
    <property type="component" value="Unassembled WGS sequence"/>
</dbReference>
<proteinExistence type="predicted"/>
<reference evidence="1" key="1">
    <citation type="submission" date="2021-01" db="EMBL/GenBank/DDBJ databases">
        <title>Modified the classification status of verrucomicrobia.</title>
        <authorList>
            <person name="Feng X."/>
        </authorList>
    </citation>
    <scope>NUCLEOTIDE SEQUENCE</scope>
    <source>
        <strain evidence="1">KCTC 22041</strain>
    </source>
</reference>
<gene>
    <name evidence="1" type="ORF">JIN85_13980</name>
</gene>
<comment type="caution">
    <text evidence="1">The sequence shown here is derived from an EMBL/GenBank/DDBJ whole genome shotgun (WGS) entry which is preliminary data.</text>
</comment>
<dbReference type="AlphaFoldDB" id="A0A934S8Y6"/>
<keyword evidence="2" id="KW-1185">Reference proteome</keyword>
<dbReference type="EMBL" id="JAENIJ010000023">
    <property type="protein sequence ID" value="MBK1883530.1"/>
    <property type="molecule type" value="Genomic_DNA"/>
</dbReference>
<protein>
    <submittedName>
        <fullName evidence="1">Uncharacterized protein</fullName>
    </submittedName>
</protein>
<accession>A0A934S8Y6</accession>
<organism evidence="1 2">
    <name type="scientific">Luteolibacter pohnpeiensis</name>
    <dbReference type="NCBI Taxonomy" id="454153"/>
    <lineage>
        <taxon>Bacteria</taxon>
        <taxon>Pseudomonadati</taxon>
        <taxon>Verrucomicrobiota</taxon>
        <taxon>Verrucomicrobiia</taxon>
        <taxon>Verrucomicrobiales</taxon>
        <taxon>Verrucomicrobiaceae</taxon>
        <taxon>Luteolibacter</taxon>
    </lineage>
</organism>
<dbReference type="RefSeq" id="WP_200271772.1">
    <property type="nucleotide sequence ID" value="NZ_JAENIJ010000023.1"/>
</dbReference>
<evidence type="ECO:0000313" key="1">
    <source>
        <dbReference type="EMBL" id="MBK1883530.1"/>
    </source>
</evidence>
<sequence length="114" mass="12927">MEPTETNYTGPDHSTATLDPANHEIDAKDRQHHMEKKIVSSLRDGIDMRGRYKYQLKDFSIGYAAGKGISEQAARDQIGQLFERDMGISLHGYLEQHRLDRGLEVGKDQNRGGR</sequence>
<name>A0A934S8Y6_9BACT</name>
<evidence type="ECO:0000313" key="2">
    <source>
        <dbReference type="Proteomes" id="UP000603141"/>
    </source>
</evidence>